<dbReference type="InterPro" id="IPR041988">
    <property type="entry name" value="Ribosomal_uL24_KOW"/>
</dbReference>
<evidence type="ECO:0000256" key="6">
    <source>
        <dbReference type="ARBA" id="ARBA00035206"/>
    </source>
</evidence>
<comment type="subunit">
    <text evidence="8">Part of the 50S ribosomal subunit.</text>
</comment>
<evidence type="ECO:0000313" key="11">
    <source>
        <dbReference type="EMBL" id="OGC70067.1"/>
    </source>
</evidence>
<dbReference type="AlphaFoldDB" id="A0A1F4WKW2"/>
<evidence type="ECO:0000256" key="2">
    <source>
        <dbReference type="ARBA" id="ARBA00022730"/>
    </source>
</evidence>
<dbReference type="SUPFAM" id="SSF50104">
    <property type="entry name" value="Translation proteins SH3-like domain"/>
    <property type="match status" value="1"/>
</dbReference>
<dbReference type="SMART" id="SM00739">
    <property type="entry name" value="KOW"/>
    <property type="match status" value="1"/>
</dbReference>
<protein>
    <recommendedName>
        <fullName evidence="6 8">Large ribosomal subunit protein uL24</fullName>
    </recommendedName>
</protein>
<comment type="similarity">
    <text evidence="1 8 9">Belongs to the universal ribosomal protein uL24 family.</text>
</comment>
<dbReference type="InterPro" id="IPR057264">
    <property type="entry name" value="Ribosomal_uL24_C"/>
</dbReference>
<dbReference type="GO" id="GO:0019843">
    <property type="term" value="F:rRNA binding"/>
    <property type="evidence" value="ECO:0007669"/>
    <property type="project" value="UniProtKB-UniRule"/>
</dbReference>
<dbReference type="PROSITE" id="PS01108">
    <property type="entry name" value="RIBOSOMAL_L24"/>
    <property type="match status" value="1"/>
</dbReference>
<dbReference type="Pfam" id="PF17136">
    <property type="entry name" value="ribosomal_L24"/>
    <property type="match status" value="1"/>
</dbReference>
<sequence length="102" mass="11650">MKIQKDDKVKIISGKDKGKVAKVLRVYPDKEKVLVEGVNIVKRHVKPGALSKEGGIISMERPIHMSNVMYFDSKLNKPVRVGYKTIDGKKYRINKKNQEVIE</sequence>
<evidence type="ECO:0000256" key="5">
    <source>
        <dbReference type="ARBA" id="ARBA00023274"/>
    </source>
</evidence>
<keyword evidence="5 8" id="KW-0687">Ribonucleoprotein</keyword>
<evidence type="ECO:0000259" key="10">
    <source>
        <dbReference type="SMART" id="SM00739"/>
    </source>
</evidence>
<dbReference type="GO" id="GO:1990904">
    <property type="term" value="C:ribonucleoprotein complex"/>
    <property type="evidence" value="ECO:0007669"/>
    <property type="project" value="UniProtKB-KW"/>
</dbReference>
<feature type="domain" description="KOW" evidence="10">
    <location>
        <begin position="2"/>
        <end position="29"/>
    </location>
</feature>
<dbReference type="EMBL" id="MEWA01000010">
    <property type="protein sequence ID" value="OGC70067.1"/>
    <property type="molecule type" value="Genomic_DNA"/>
</dbReference>
<proteinExistence type="inferred from homology"/>
<evidence type="ECO:0000256" key="4">
    <source>
        <dbReference type="ARBA" id="ARBA00022980"/>
    </source>
</evidence>
<dbReference type="Gene3D" id="2.30.30.30">
    <property type="match status" value="1"/>
</dbReference>
<organism evidence="11 12">
    <name type="scientific">candidate division WWE3 bacterium RIFOXYC1_FULL_39_7</name>
    <dbReference type="NCBI Taxonomy" id="1802643"/>
    <lineage>
        <taxon>Bacteria</taxon>
        <taxon>Katanobacteria</taxon>
    </lineage>
</organism>
<evidence type="ECO:0000313" key="12">
    <source>
        <dbReference type="Proteomes" id="UP000179113"/>
    </source>
</evidence>
<dbReference type="InterPro" id="IPR005824">
    <property type="entry name" value="KOW"/>
</dbReference>
<evidence type="ECO:0000256" key="7">
    <source>
        <dbReference type="ARBA" id="ARBA00058688"/>
    </source>
</evidence>
<comment type="function">
    <text evidence="7 8">One of the proteins that surrounds the polypeptide exit tunnel on the outside of the subunit.</text>
</comment>
<dbReference type="NCBIfam" id="TIGR01079">
    <property type="entry name" value="rplX_bact"/>
    <property type="match status" value="1"/>
</dbReference>
<accession>A0A1F4WKW2</accession>
<dbReference type="GO" id="GO:0005840">
    <property type="term" value="C:ribosome"/>
    <property type="evidence" value="ECO:0007669"/>
    <property type="project" value="UniProtKB-KW"/>
</dbReference>
<dbReference type="PANTHER" id="PTHR12903">
    <property type="entry name" value="MITOCHONDRIAL RIBOSOMAL PROTEIN L24"/>
    <property type="match status" value="1"/>
</dbReference>
<keyword evidence="4 8" id="KW-0689">Ribosomal protein</keyword>
<dbReference type="CDD" id="cd06089">
    <property type="entry name" value="KOW_RPL26"/>
    <property type="match status" value="1"/>
</dbReference>
<keyword evidence="2 8" id="KW-0699">rRNA-binding</keyword>
<evidence type="ECO:0000256" key="8">
    <source>
        <dbReference type="HAMAP-Rule" id="MF_01326"/>
    </source>
</evidence>
<evidence type="ECO:0000256" key="3">
    <source>
        <dbReference type="ARBA" id="ARBA00022884"/>
    </source>
</evidence>
<dbReference type="InterPro" id="IPR003256">
    <property type="entry name" value="Ribosomal_uL24"/>
</dbReference>
<dbReference type="Pfam" id="PF00467">
    <property type="entry name" value="KOW"/>
    <property type="match status" value="1"/>
</dbReference>
<evidence type="ECO:0000256" key="9">
    <source>
        <dbReference type="RuleBase" id="RU003477"/>
    </source>
</evidence>
<evidence type="ECO:0000256" key="1">
    <source>
        <dbReference type="ARBA" id="ARBA00010618"/>
    </source>
</evidence>
<reference evidence="11 12" key="1">
    <citation type="journal article" date="2016" name="Nat. Commun.">
        <title>Thousands of microbial genomes shed light on interconnected biogeochemical processes in an aquifer system.</title>
        <authorList>
            <person name="Anantharaman K."/>
            <person name="Brown C.T."/>
            <person name="Hug L.A."/>
            <person name="Sharon I."/>
            <person name="Castelle C.J."/>
            <person name="Probst A.J."/>
            <person name="Thomas B.C."/>
            <person name="Singh A."/>
            <person name="Wilkins M.J."/>
            <person name="Karaoz U."/>
            <person name="Brodie E.L."/>
            <person name="Williams K.H."/>
            <person name="Hubbard S.S."/>
            <person name="Banfield J.F."/>
        </authorList>
    </citation>
    <scope>NUCLEOTIDE SEQUENCE [LARGE SCALE GENOMIC DNA]</scope>
</reference>
<dbReference type="GO" id="GO:0006412">
    <property type="term" value="P:translation"/>
    <property type="evidence" value="ECO:0007669"/>
    <property type="project" value="UniProtKB-UniRule"/>
</dbReference>
<comment type="caution">
    <text evidence="11">The sequence shown here is derived from an EMBL/GenBank/DDBJ whole genome shotgun (WGS) entry which is preliminary data.</text>
</comment>
<name>A0A1F4WKW2_UNCKA</name>
<dbReference type="InterPro" id="IPR008991">
    <property type="entry name" value="Translation_prot_SH3-like_sf"/>
</dbReference>
<keyword evidence="3 8" id="KW-0694">RNA-binding</keyword>
<comment type="function">
    <text evidence="8">One of two assembly initiator proteins, it binds directly to the 5'-end of the 23S rRNA, where it nucleates assembly of the 50S subunit.</text>
</comment>
<dbReference type="HAMAP" id="MF_01326_B">
    <property type="entry name" value="Ribosomal_uL24_B"/>
    <property type="match status" value="1"/>
</dbReference>
<dbReference type="GO" id="GO:0003735">
    <property type="term" value="F:structural constituent of ribosome"/>
    <property type="evidence" value="ECO:0007669"/>
    <property type="project" value="InterPro"/>
</dbReference>
<dbReference type="Proteomes" id="UP000179113">
    <property type="component" value="Unassembled WGS sequence"/>
</dbReference>
<dbReference type="InterPro" id="IPR014722">
    <property type="entry name" value="Rib_uL2_dom2"/>
</dbReference>
<gene>
    <name evidence="8" type="primary">rplX</name>
    <name evidence="11" type="ORF">A2415_00520</name>
</gene>
<dbReference type="InterPro" id="IPR005825">
    <property type="entry name" value="Ribosomal_uL24_CS"/>
</dbReference>
<dbReference type="FunFam" id="2.30.30.30:FF:000004">
    <property type="entry name" value="50S ribosomal protein L24"/>
    <property type="match status" value="1"/>
</dbReference>